<comment type="subcellular location">
    <subcellularLocation>
        <location evidence="1">Cell membrane</location>
    </subcellularLocation>
    <subcellularLocation>
        <location evidence="2">Cell projection</location>
    </subcellularLocation>
    <subcellularLocation>
        <location evidence="3">Cytoplasm</location>
        <location evidence="3">Cell cortex</location>
    </subcellularLocation>
</comment>
<dbReference type="CDD" id="cd14072">
    <property type="entry name" value="STKc_MARK"/>
    <property type="match status" value="1"/>
</dbReference>
<keyword evidence="6" id="KW-1003">Cell membrane</keyword>
<keyword evidence="7" id="KW-0963">Cytoplasm</keyword>
<reference evidence="30" key="1">
    <citation type="submission" date="2016-04" db="UniProtKB">
        <authorList>
            <consortium name="WormBaseParasite"/>
        </authorList>
    </citation>
    <scope>IDENTIFICATION</scope>
</reference>
<feature type="region of interest" description="Disordered" evidence="23">
    <location>
        <begin position="54"/>
        <end position="116"/>
    </location>
</feature>
<dbReference type="CDD" id="cd14337">
    <property type="entry name" value="UBA_MARK_Par1"/>
    <property type="match status" value="1"/>
</dbReference>
<dbReference type="PROSITE" id="PS50032">
    <property type="entry name" value="KA1"/>
    <property type="match status" value="1"/>
</dbReference>
<dbReference type="SMART" id="SM00220">
    <property type="entry name" value="S_TKc"/>
    <property type="match status" value="1"/>
</dbReference>
<dbReference type="Gene3D" id="3.30.200.20">
    <property type="entry name" value="Phosphorylase Kinase, domain 1"/>
    <property type="match status" value="1"/>
</dbReference>
<dbReference type="WBParaSite" id="DME_0000032501-mRNA-1">
    <property type="protein sequence ID" value="DME_0000032501-mRNA-1"/>
    <property type="gene ID" value="DME_0000032501"/>
</dbReference>
<dbReference type="Pfam" id="PF00069">
    <property type="entry name" value="Pkinase"/>
    <property type="match status" value="1"/>
</dbReference>
<accession>A0A158Q2K7</accession>
<evidence type="ECO:0000256" key="11">
    <source>
        <dbReference type="ARBA" id="ARBA00022741"/>
    </source>
</evidence>
<keyword evidence="8" id="KW-0723">Serine/threonine-protein kinase</keyword>
<comment type="similarity">
    <text evidence="4">Belongs to the protein kinase superfamily. CAMK Ser/Thr protein kinase family. SNF1 subfamily.</text>
</comment>
<feature type="region of interest" description="Disordered" evidence="23">
    <location>
        <begin position="1"/>
        <end position="39"/>
    </location>
</feature>
<dbReference type="EMBL" id="UYYG01001150">
    <property type="protein sequence ID" value="VDN54712.1"/>
    <property type="molecule type" value="Genomic_DNA"/>
</dbReference>
<dbReference type="Pfam" id="PF02149">
    <property type="entry name" value="KA1"/>
    <property type="match status" value="1"/>
</dbReference>
<feature type="compositionally biased region" description="Polar residues" evidence="23">
    <location>
        <begin position="54"/>
        <end position="69"/>
    </location>
</feature>
<dbReference type="GO" id="GO:0050321">
    <property type="term" value="F:tau-protein kinase activity"/>
    <property type="evidence" value="ECO:0007669"/>
    <property type="project" value="TreeGrafter"/>
</dbReference>
<dbReference type="PROSITE" id="PS50030">
    <property type="entry name" value="UBA"/>
    <property type="match status" value="1"/>
</dbReference>
<feature type="region of interest" description="Disordered" evidence="23">
    <location>
        <begin position="128"/>
        <end position="200"/>
    </location>
</feature>
<dbReference type="PANTHER" id="PTHR24346">
    <property type="entry name" value="MAP/MICROTUBULE AFFINITY-REGULATING KINASE"/>
    <property type="match status" value="1"/>
</dbReference>
<dbReference type="InterPro" id="IPR049508">
    <property type="entry name" value="MARK1-4_cat"/>
</dbReference>
<evidence type="ECO:0000256" key="17">
    <source>
        <dbReference type="ARBA" id="ARBA00048679"/>
    </source>
</evidence>
<dbReference type="Gene3D" id="1.10.510.10">
    <property type="entry name" value="Transferase(Phosphotransferase) domain 1"/>
    <property type="match status" value="1"/>
</dbReference>
<feature type="domain" description="Protein kinase" evidence="24">
    <location>
        <begin position="204"/>
        <end position="455"/>
    </location>
</feature>
<evidence type="ECO:0000256" key="14">
    <source>
        <dbReference type="ARBA" id="ARBA00023136"/>
    </source>
</evidence>
<comment type="catalytic activity">
    <reaction evidence="17">
        <text>L-seryl-[protein] + ATP = O-phospho-L-seryl-[protein] + ADP + H(+)</text>
        <dbReference type="Rhea" id="RHEA:17989"/>
        <dbReference type="Rhea" id="RHEA-COMP:9863"/>
        <dbReference type="Rhea" id="RHEA-COMP:11604"/>
        <dbReference type="ChEBI" id="CHEBI:15378"/>
        <dbReference type="ChEBI" id="CHEBI:29999"/>
        <dbReference type="ChEBI" id="CHEBI:30616"/>
        <dbReference type="ChEBI" id="CHEBI:83421"/>
        <dbReference type="ChEBI" id="CHEBI:456216"/>
        <dbReference type="EC" id="2.7.11.1"/>
    </reaction>
</comment>
<dbReference type="OrthoDB" id="193931at2759"/>
<evidence type="ECO:0000256" key="12">
    <source>
        <dbReference type="ARBA" id="ARBA00022777"/>
    </source>
</evidence>
<evidence type="ECO:0000256" key="9">
    <source>
        <dbReference type="ARBA" id="ARBA00022553"/>
    </source>
</evidence>
<dbReference type="Pfam" id="PF23312">
    <property type="entry name" value="UBA_SIK3"/>
    <property type="match status" value="1"/>
</dbReference>
<dbReference type="GO" id="GO:0035556">
    <property type="term" value="P:intracellular signal transduction"/>
    <property type="evidence" value="ECO:0007669"/>
    <property type="project" value="TreeGrafter"/>
</dbReference>
<dbReference type="AlphaFoldDB" id="A0A158Q2K7"/>
<dbReference type="SMART" id="SM00165">
    <property type="entry name" value="UBA"/>
    <property type="match status" value="1"/>
</dbReference>
<keyword evidence="9" id="KW-0597">Phosphoprotein</keyword>
<dbReference type="EC" id="2.7.11.1" evidence="5"/>
<evidence type="ECO:0000256" key="21">
    <source>
        <dbReference type="ARBA" id="ARBA00074935"/>
    </source>
</evidence>
<dbReference type="InterPro" id="IPR001772">
    <property type="entry name" value="KA1_dom"/>
</dbReference>
<dbReference type="STRING" id="318479.A0A158Q2K7"/>
<evidence type="ECO:0000256" key="10">
    <source>
        <dbReference type="ARBA" id="ARBA00022679"/>
    </source>
</evidence>
<dbReference type="InterPro" id="IPR008271">
    <property type="entry name" value="Ser/Thr_kinase_AS"/>
</dbReference>
<keyword evidence="14" id="KW-0472">Membrane</keyword>
<dbReference type="GO" id="GO:0000226">
    <property type="term" value="P:microtubule cytoskeleton organization"/>
    <property type="evidence" value="ECO:0007669"/>
    <property type="project" value="TreeGrafter"/>
</dbReference>
<dbReference type="SUPFAM" id="SSF56112">
    <property type="entry name" value="Protein kinase-like (PK-like)"/>
    <property type="match status" value="1"/>
</dbReference>
<feature type="compositionally biased region" description="Polar residues" evidence="23">
    <location>
        <begin position="128"/>
        <end position="138"/>
    </location>
</feature>
<dbReference type="FunFam" id="3.30.310.80:FF:000001">
    <property type="entry name" value="Non-specific serine/threonine protein kinase"/>
    <property type="match status" value="1"/>
</dbReference>
<dbReference type="Gene3D" id="1.10.8.10">
    <property type="entry name" value="DNA helicase RuvA subunit, C-terminal domain"/>
    <property type="match status" value="1"/>
</dbReference>
<dbReference type="Gene3D" id="3.30.310.80">
    <property type="entry name" value="Kinase associated domain 1, KA1"/>
    <property type="match status" value="1"/>
</dbReference>
<evidence type="ECO:0000313" key="29">
    <source>
        <dbReference type="Proteomes" id="UP000274756"/>
    </source>
</evidence>
<evidence type="ECO:0000256" key="5">
    <source>
        <dbReference type="ARBA" id="ARBA00012513"/>
    </source>
</evidence>
<feature type="compositionally biased region" description="Basic and acidic residues" evidence="23">
    <location>
        <begin position="1"/>
        <end position="11"/>
    </location>
</feature>
<dbReference type="FunFam" id="3.30.200.20:FF:000003">
    <property type="entry name" value="Non-specific serine/threonine protein kinase"/>
    <property type="match status" value="1"/>
</dbReference>
<evidence type="ECO:0000256" key="19">
    <source>
        <dbReference type="ARBA" id="ARBA00063680"/>
    </source>
</evidence>
<dbReference type="GO" id="GO:0005524">
    <property type="term" value="F:ATP binding"/>
    <property type="evidence" value="ECO:0007669"/>
    <property type="project" value="UniProtKB-UniRule"/>
</dbReference>
<dbReference type="FunFam" id="1.10.8.10:FF:000005">
    <property type="entry name" value="Non-specific serine/threonine protein kinase"/>
    <property type="match status" value="1"/>
</dbReference>
<feature type="region of interest" description="Disordered" evidence="23">
    <location>
        <begin position="835"/>
        <end position="869"/>
    </location>
</feature>
<evidence type="ECO:0000256" key="20">
    <source>
        <dbReference type="ARBA" id="ARBA00071529"/>
    </source>
</evidence>
<keyword evidence="13 22" id="KW-0067">ATP-binding</keyword>
<dbReference type="Proteomes" id="UP000274756">
    <property type="component" value="Unassembled WGS sequence"/>
</dbReference>
<evidence type="ECO:0000256" key="22">
    <source>
        <dbReference type="PROSITE-ProRule" id="PRU10141"/>
    </source>
</evidence>
<sequence length="1183" mass="128267">MSKDQVKKDQMIPKISKTKHLLESREQNVKDSPLAISQQNKIEGVTAVIDCSKPTQAKISSETSKSSPQGKILIEAPKVSLKSSAQSSQQSANKSSKSAQQKYSPTRAIPQQTPTKGVLRMATTTVQQHTAMTGPSSSAHHHTNPIGVTHFNSAQPSHHGAHPSSSSTHHNSGGQSHGSHRSTLSSSRVQGRSRTTDDPHIGKYKLLKTIGKGNFAKVKLARHMTTGIEVAIKIIDKSALNPSSLHKLFREVKIMKQLDHPNIVKLYQVMETDQTLYLVMEYASGGEVFDYLVAHGRMKEKEARAKFRQIVSAVQYLHQKNIIHRDLKAENLLLDADMNIKIADFGFSNQFVVGNKLDTFCGSPPYAAPELFQGKKYDGPEVDVWSLGVILYTLVSGSLPFDGQNLKELRERVLRGKYRIPFYMSTDCENLLKKFLVLNPARRGTLEAIMKDRWMNIGYEDDELKPFGEPKKDMKDEKRIELMQQMGYSRNAIMSSLEQGTFDDIHALYILLGEQKHELDSEATLNIPVAPVSTQNVSAVPHGITQSQAQHSHSTHSPKYGLRSMSAQVPSNKTSRRSSQDPQMQAAIAVLSPPATNAVDSGGNNSNATRNSGITQVALRHGVGQSNTRQAFSMQPGHIMPGYPQSVMPVIGATPRGGSVGVAGTRKASIPGRVPLANLGVRSSAMTGPQRYVYPNAEPKSPTGNNGSTSARGLPTFSLVVNPSVHLGTHQKPQAVLSNISAGAAQLQKSGSISAPPTEPVIKEDDNENVDSSITDDVSAQEVTCLSDDGGNGNTVNQSTTTDIVQQSELKIDAKLTAICQWYICLTFYRPSMHTSPSMPPITMKNMSTNESSSQESRSESPKLTKSATGNVLITPQTTVGSGQPQLGAIGYSNLPTVLQNPAFPRHTRSRQTFHGKTEHNKVNTDEDDTEAETVHTGVASAGGGGPRGSFLSKLTKLTRRPSITTTTSGTTAVSRSIISGNHHRYVSHVSFALSLQPVEGNYLLLATIAEGSAVTTPAPLTSPEILTPSGGRKPGSTAFATSPANAVTGNSGPQHHFHVGFNPVPTVTTTTCGGATGGSDEVKPRSLRFTWSMKTTSSLAPEEMMREIRKVLDQNNCDYEQRERYLLLCVHGDPNTDSLVQWEMEVCKLPRLSLNGVRFKRISGTSIGFKNIASKIAQELNL</sequence>
<dbReference type="PROSITE" id="PS00107">
    <property type="entry name" value="PROTEIN_KINASE_ATP"/>
    <property type="match status" value="1"/>
</dbReference>
<dbReference type="InterPro" id="IPR015940">
    <property type="entry name" value="UBA"/>
</dbReference>
<feature type="binding site" evidence="22">
    <location>
        <position position="233"/>
    </location>
    <ligand>
        <name>ATP</name>
        <dbReference type="ChEBI" id="CHEBI:30616"/>
    </ligand>
</feature>
<dbReference type="InterPro" id="IPR028375">
    <property type="entry name" value="KA1/Ssp2_C"/>
</dbReference>
<evidence type="ECO:0000313" key="27">
    <source>
        <dbReference type="EMBL" id="VDN54712.1"/>
    </source>
</evidence>
<organism evidence="28 30">
    <name type="scientific">Dracunculus medinensis</name>
    <name type="common">Guinea worm</name>
    <dbReference type="NCBI Taxonomy" id="318479"/>
    <lineage>
        <taxon>Eukaryota</taxon>
        <taxon>Metazoa</taxon>
        <taxon>Ecdysozoa</taxon>
        <taxon>Nematoda</taxon>
        <taxon>Chromadorea</taxon>
        <taxon>Rhabditida</taxon>
        <taxon>Spirurina</taxon>
        <taxon>Dracunculoidea</taxon>
        <taxon>Dracunculidae</taxon>
        <taxon>Dracunculus</taxon>
    </lineage>
</organism>
<evidence type="ECO:0000256" key="15">
    <source>
        <dbReference type="ARBA" id="ARBA00023273"/>
    </source>
</evidence>
<dbReference type="InterPro" id="IPR000719">
    <property type="entry name" value="Prot_kinase_dom"/>
</dbReference>
<dbReference type="PANTHER" id="PTHR24346:SF82">
    <property type="entry name" value="KP78A-RELATED"/>
    <property type="match status" value="1"/>
</dbReference>
<feature type="compositionally biased region" description="Low complexity" evidence="23">
    <location>
        <begin position="545"/>
        <end position="557"/>
    </location>
</feature>
<feature type="domain" description="UBA" evidence="25">
    <location>
        <begin position="474"/>
        <end position="514"/>
    </location>
</feature>
<evidence type="ECO:0000256" key="8">
    <source>
        <dbReference type="ARBA" id="ARBA00022527"/>
    </source>
</evidence>
<dbReference type="CDD" id="cd12196">
    <property type="entry name" value="MARK1-3_C"/>
    <property type="match status" value="1"/>
</dbReference>
<evidence type="ECO:0000256" key="3">
    <source>
        <dbReference type="ARBA" id="ARBA00004544"/>
    </source>
</evidence>
<feature type="compositionally biased region" description="Basic and acidic residues" evidence="23">
    <location>
        <begin position="20"/>
        <end position="29"/>
    </location>
</feature>
<evidence type="ECO:0000259" key="24">
    <source>
        <dbReference type="PROSITE" id="PS50011"/>
    </source>
</evidence>
<evidence type="ECO:0000256" key="4">
    <source>
        <dbReference type="ARBA" id="ARBA00006234"/>
    </source>
</evidence>
<dbReference type="GO" id="GO:0005938">
    <property type="term" value="C:cell cortex"/>
    <property type="evidence" value="ECO:0007669"/>
    <property type="project" value="UniProtKB-SubCell"/>
</dbReference>
<comment type="catalytic activity">
    <reaction evidence="16">
        <text>L-threonyl-[protein] + ATP = O-phospho-L-threonyl-[protein] + ADP + H(+)</text>
        <dbReference type="Rhea" id="RHEA:46608"/>
        <dbReference type="Rhea" id="RHEA-COMP:11060"/>
        <dbReference type="Rhea" id="RHEA-COMP:11605"/>
        <dbReference type="ChEBI" id="CHEBI:15378"/>
        <dbReference type="ChEBI" id="CHEBI:30013"/>
        <dbReference type="ChEBI" id="CHEBI:30616"/>
        <dbReference type="ChEBI" id="CHEBI:61977"/>
        <dbReference type="ChEBI" id="CHEBI:456216"/>
        <dbReference type="EC" id="2.7.11.1"/>
    </reaction>
</comment>
<keyword evidence="10" id="KW-0808">Transferase</keyword>
<dbReference type="GO" id="GO:0042995">
    <property type="term" value="C:cell projection"/>
    <property type="evidence" value="ECO:0007669"/>
    <property type="project" value="UniProtKB-SubCell"/>
</dbReference>
<feature type="domain" description="KA1" evidence="26">
    <location>
        <begin position="1134"/>
        <end position="1183"/>
    </location>
</feature>
<evidence type="ECO:0000313" key="28">
    <source>
        <dbReference type="Proteomes" id="UP000038040"/>
    </source>
</evidence>
<dbReference type="Proteomes" id="UP000038040">
    <property type="component" value="Unplaced"/>
</dbReference>
<evidence type="ECO:0000256" key="2">
    <source>
        <dbReference type="ARBA" id="ARBA00004316"/>
    </source>
</evidence>
<comment type="function">
    <text evidence="18">Serine/threonine-protein kinase. Involved in the specific phosphorylation of microtubule-associated proteins for MAP2 and MAP4. Phosphorylates the microtubule-associated protein MAPT/TAU. Phosphorylates CDC25C on 'Ser-216'. Regulates localization and activity of some histone deacetylases by mediating phosphorylation of HDAC7, promoting subsequent interaction between HDAC7 and 14-3-3 and export from the nucleus. Regulates localization and activity of MITF by mediating its phosphorylation, promoting subsequent interaction between MITF and 14-3-3 and retention in the cytosol. Negatively regulates the Hippo signaling pathway and antagonizes the phosphorylation of LATS1. Cooperates with DLG5 to inhibit the kinase activity of STK3/MST2 toward LATS1. Phosphorylates PKP2 and KSR1.</text>
</comment>
<feature type="region of interest" description="Disordered" evidence="23">
    <location>
        <begin position="544"/>
        <end position="584"/>
    </location>
</feature>
<evidence type="ECO:0000256" key="16">
    <source>
        <dbReference type="ARBA" id="ARBA00047899"/>
    </source>
</evidence>
<gene>
    <name evidence="27" type="ORF">DME_LOCUS4685</name>
</gene>
<keyword evidence="29" id="KW-1185">Reference proteome</keyword>
<evidence type="ECO:0000256" key="18">
    <source>
        <dbReference type="ARBA" id="ARBA00054424"/>
    </source>
</evidence>
<evidence type="ECO:0000259" key="25">
    <source>
        <dbReference type="PROSITE" id="PS50030"/>
    </source>
</evidence>
<feature type="compositionally biased region" description="Polar residues" evidence="23">
    <location>
        <begin position="1039"/>
        <end position="1054"/>
    </location>
</feature>
<dbReference type="PROSITE" id="PS50011">
    <property type="entry name" value="PROTEIN_KINASE_DOM"/>
    <property type="match status" value="1"/>
</dbReference>
<keyword evidence="11 22" id="KW-0547">Nucleotide-binding</keyword>
<name>A0A158Q2K7_DRAME</name>
<evidence type="ECO:0000256" key="6">
    <source>
        <dbReference type="ARBA" id="ARBA00022475"/>
    </source>
</evidence>
<dbReference type="FunFam" id="1.10.510.10:FF:001032">
    <property type="entry name" value="KP78b, isoform A"/>
    <property type="match status" value="1"/>
</dbReference>
<dbReference type="InterPro" id="IPR017441">
    <property type="entry name" value="Protein_kinase_ATP_BS"/>
</dbReference>
<dbReference type="InterPro" id="IPR057380">
    <property type="entry name" value="UBA_SIK1/2/3"/>
</dbReference>
<dbReference type="InterPro" id="IPR011009">
    <property type="entry name" value="Kinase-like_dom_sf"/>
</dbReference>
<proteinExistence type="inferred from homology"/>
<evidence type="ECO:0000256" key="13">
    <source>
        <dbReference type="ARBA" id="ARBA00022840"/>
    </source>
</evidence>
<comment type="subunit">
    <text evidence="19">Interacts with MAPT/TAU. Interacts with DLG5 (via coiled-coil domain). Interacts with STK3/MST2 and STK4/MST1 in the presence of DLG5. Interacts with YWHAB, YWHAG, YWHAQ and YWHAZ. Interacts with PKP2 (via N-terminus). Interacts with CDC25C. Interacts with KSR1.</text>
</comment>
<feature type="compositionally biased region" description="Low complexity" evidence="23">
    <location>
        <begin position="78"/>
        <end position="104"/>
    </location>
</feature>
<protein>
    <recommendedName>
        <fullName evidence="20">MAP/microtubule affinity-regulating kinase 3</fullName>
        <ecNumber evidence="5">2.7.11.1</ecNumber>
    </recommendedName>
    <alternativeName>
        <fullName evidence="21">Serine/threonine-protein kinase par-1</fullName>
    </alternativeName>
</protein>
<evidence type="ECO:0000313" key="30">
    <source>
        <dbReference type="WBParaSite" id="DME_0000032501-mRNA-1"/>
    </source>
</evidence>
<feature type="compositionally biased region" description="Low complexity" evidence="23">
    <location>
        <begin position="162"/>
        <end position="174"/>
    </location>
</feature>
<dbReference type="GO" id="GO:0005886">
    <property type="term" value="C:plasma membrane"/>
    <property type="evidence" value="ECO:0007669"/>
    <property type="project" value="UniProtKB-SubCell"/>
</dbReference>
<evidence type="ECO:0000256" key="23">
    <source>
        <dbReference type="SAM" id="MobiDB-lite"/>
    </source>
</evidence>
<evidence type="ECO:0000256" key="1">
    <source>
        <dbReference type="ARBA" id="ARBA00004236"/>
    </source>
</evidence>
<evidence type="ECO:0000256" key="7">
    <source>
        <dbReference type="ARBA" id="ARBA00022490"/>
    </source>
</evidence>
<feature type="region of interest" description="Disordered" evidence="23">
    <location>
        <begin position="748"/>
        <end position="772"/>
    </location>
</feature>
<dbReference type="PROSITE" id="PS00108">
    <property type="entry name" value="PROTEIN_KINASE_ST"/>
    <property type="match status" value="1"/>
</dbReference>
<feature type="region of interest" description="Disordered" evidence="23">
    <location>
        <begin position="1020"/>
        <end position="1055"/>
    </location>
</feature>
<keyword evidence="12" id="KW-0418">Kinase</keyword>
<evidence type="ECO:0000259" key="26">
    <source>
        <dbReference type="PROSITE" id="PS50032"/>
    </source>
</evidence>
<reference evidence="27 29" key="2">
    <citation type="submission" date="2018-11" db="EMBL/GenBank/DDBJ databases">
        <authorList>
            <consortium name="Pathogen Informatics"/>
        </authorList>
    </citation>
    <scope>NUCLEOTIDE SEQUENCE [LARGE SCALE GENOMIC DNA]</scope>
</reference>
<keyword evidence="15" id="KW-0966">Cell projection</keyword>
<dbReference type="SUPFAM" id="SSF103243">
    <property type="entry name" value="KA1-like"/>
    <property type="match status" value="1"/>
</dbReference>